<sequence length="259" mass="29796">MTTQTFQGVIDRYNGITVDSLEEPCEPNQFLDKLLASLKKWDEEETKCIWFKVHINDAVIVPILANNGFNFHHSRDNFVVMFKWLLKNSTPNLPPACHTNLGVGGLVINDNNEILVVSENYLDFPHWKLPGGYVERGEDIKDAAVREVKEETGIDSVFESMVTLRHTHNAMFGNSDIYIVVILRPTSSNIVKSEQEIKACQWMDMNEFLSHPHVHEFNRFIVKQALDLKNRGIKFNLNKTQLKIKSWSRDVTNLVVEDL</sequence>
<dbReference type="SUPFAM" id="SSF55811">
    <property type="entry name" value="Nudix"/>
    <property type="match status" value="1"/>
</dbReference>
<dbReference type="PRINTS" id="PR01356">
    <property type="entry name" value="GFGPROTEIN"/>
</dbReference>
<dbReference type="Pfam" id="PF00293">
    <property type="entry name" value="NUDIX"/>
    <property type="match status" value="1"/>
</dbReference>
<dbReference type="PRINTS" id="PR00502">
    <property type="entry name" value="NUDIXFAMILY"/>
</dbReference>
<comment type="similarity">
    <text evidence="1 3">Belongs to the Nudix hydrolase family.</text>
</comment>
<name>A0A8J9UFI1_9NEOP</name>
<dbReference type="InterPro" id="IPR003293">
    <property type="entry name" value="Nudix_hydrolase6-like"/>
</dbReference>
<keyword evidence="2 3" id="KW-0378">Hydrolase</keyword>
<dbReference type="GO" id="GO:0035529">
    <property type="term" value="F:NADH pyrophosphatase activity"/>
    <property type="evidence" value="ECO:0007669"/>
    <property type="project" value="TreeGrafter"/>
</dbReference>
<accession>A0A8J9UFI1</accession>
<dbReference type="PANTHER" id="PTHR13994:SF13">
    <property type="entry name" value="FI03680P"/>
    <property type="match status" value="1"/>
</dbReference>
<dbReference type="InterPro" id="IPR020084">
    <property type="entry name" value="NUDIX_hydrolase_CS"/>
</dbReference>
<dbReference type="Proteomes" id="UP000838878">
    <property type="component" value="Chromosome 14"/>
</dbReference>
<dbReference type="PROSITE" id="PS51462">
    <property type="entry name" value="NUDIX"/>
    <property type="match status" value="1"/>
</dbReference>
<organism evidence="5 6">
    <name type="scientific">Brenthis ino</name>
    <name type="common">lesser marbled fritillary</name>
    <dbReference type="NCBI Taxonomy" id="405034"/>
    <lineage>
        <taxon>Eukaryota</taxon>
        <taxon>Metazoa</taxon>
        <taxon>Ecdysozoa</taxon>
        <taxon>Arthropoda</taxon>
        <taxon>Hexapoda</taxon>
        <taxon>Insecta</taxon>
        <taxon>Pterygota</taxon>
        <taxon>Neoptera</taxon>
        <taxon>Endopterygota</taxon>
        <taxon>Lepidoptera</taxon>
        <taxon>Glossata</taxon>
        <taxon>Ditrysia</taxon>
        <taxon>Papilionoidea</taxon>
        <taxon>Nymphalidae</taxon>
        <taxon>Heliconiinae</taxon>
        <taxon>Argynnini</taxon>
        <taxon>Brenthis</taxon>
    </lineage>
</organism>
<dbReference type="GO" id="GO:0051287">
    <property type="term" value="F:NAD binding"/>
    <property type="evidence" value="ECO:0007669"/>
    <property type="project" value="TreeGrafter"/>
</dbReference>
<dbReference type="EMBL" id="OV170234">
    <property type="protein sequence ID" value="CAH0719391.1"/>
    <property type="molecule type" value="Genomic_DNA"/>
</dbReference>
<evidence type="ECO:0000259" key="4">
    <source>
        <dbReference type="PROSITE" id="PS51462"/>
    </source>
</evidence>
<evidence type="ECO:0000256" key="3">
    <source>
        <dbReference type="RuleBase" id="RU003476"/>
    </source>
</evidence>
<dbReference type="Pfam" id="PF18290">
    <property type="entry name" value="Nudix_hydro"/>
    <property type="match status" value="1"/>
</dbReference>
<dbReference type="Gene3D" id="3.90.79.10">
    <property type="entry name" value="Nucleoside Triphosphate Pyrophosphohydrolase"/>
    <property type="match status" value="1"/>
</dbReference>
<dbReference type="GO" id="GO:0047631">
    <property type="term" value="F:ADP-ribose diphosphatase activity"/>
    <property type="evidence" value="ECO:0007669"/>
    <property type="project" value="TreeGrafter"/>
</dbReference>
<dbReference type="InterPro" id="IPR040618">
    <property type="entry name" value="Pre-Nudix"/>
</dbReference>
<reference evidence="5" key="1">
    <citation type="submission" date="2021-12" db="EMBL/GenBank/DDBJ databases">
        <authorList>
            <person name="Martin H S."/>
        </authorList>
    </citation>
    <scope>NUCLEOTIDE SEQUENCE</scope>
</reference>
<keyword evidence="6" id="KW-1185">Reference proteome</keyword>
<dbReference type="Gene3D" id="3.40.630.30">
    <property type="match status" value="1"/>
</dbReference>
<evidence type="ECO:0000256" key="2">
    <source>
        <dbReference type="ARBA" id="ARBA00022801"/>
    </source>
</evidence>
<feature type="non-terminal residue" evidence="5">
    <location>
        <position position="259"/>
    </location>
</feature>
<dbReference type="PANTHER" id="PTHR13994">
    <property type="entry name" value="NUDIX HYDROLASE RELATED"/>
    <property type="match status" value="1"/>
</dbReference>
<protein>
    <recommendedName>
        <fullName evidence="4">Nudix hydrolase domain-containing protein</fullName>
    </recommendedName>
</protein>
<dbReference type="FunFam" id="3.90.79.10:FF:000015">
    <property type="entry name" value="Nudix hydrolase 8"/>
    <property type="match status" value="1"/>
</dbReference>
<proteinExistence type="inferred from homology"/>
<dbReference type="InterPro" id="IPR020476">
    <property type="entry name" value="Nudix_hydrolase"/>
</dbReference>
<evidence type="ECO:0000256" key="1">
    <source>
        <dbReference type="ARBA" id="ARBA00005582"/>
    </source>
</evidence>
<dbReference type="InterPro" id="IPR015797">
    <property type="entry name" value="NUDIX_hydrolase-like_dom_sf"/>
</dbReference>
<evidence type="ECO:0000313" key="6">
    <source>
        <dbReference type="Proteomes" id="UP000838878"/>
    </source>
</evidence>
<gene>
    <name evidence="5" type="ORF">BINO364_LOCUS5737</name>
</gene>
<dbReference type="PROSITE" id="PS00893">
    <property type="entry name" value="NUDIX_BOX"/>
    <property type="match status" value="1"/>
</dbReference>
<dbReference type="InterPro" id="IPR000086">
    <property type="entry name" value="NUDIX_hydrolase_dom"/>
</dbReference>
<dbReference type="CDD" id="cd04670">
    <property type="entry name" value="NUDIX_ASFGF2_Nudt6"/>
    <property type="match status" value="1"/>
</dbReference>
<feature type="domain" description="Nudix hydrolase" evidence="4">
    <location>
        <begin position="98"/>
        <end position="227"/>
    </location>
</feature>
<dbReference type="AlphaFoldDB" id="A0A8J9UFI1"/>
<evidence type="ECO:0000313" key="5">
    <source>
        <dbReference type="EMBL" id="CAH0719391.1"/>
    </source>
</evidence>
<dbReference type="OrthoDB" id="447842at2759"/>